<dbReference type="Pfam" id="PF00415">
    <property type="entry name" value="RCC1"/>
    <property type="match status" value="1"/>
</dbReference>
<dbReference type="InterPro" id="IPR009091">
    <property type="entry name" value="RCC1/BLIP-II"/>
</dbReference>
<dbReference type="Pfam" id="PF25390">
    <property type="entry name" value="WD40_RLD"/>
    <property type="match status" value="1"/>
</dbReference>
<feature type="repeat" description="RCC1" evidence="3">
    <location>
        <begin position="493"/>
        <end position="546"/>
    </location>
</feature>
<keyword evidence="2" id="KW-0677">Repeat</keyword>
<feature type="repeat" description="RCC1" evidence="3">
    <location>
        <begin position="628"/>
        <end position="679"/>
    </location>
</feature>
<gene>
    <name evidence="5" type="ORF">SPRG_14675</name>
</gene>
<keyword evidence="6" id="KW-1185">Reference proteome</keyword>
<dbReference type="VEuPathDB" id="FungiDB:SPRG_14675"/>
<sequence length="787" mass="84532">MSSAHPFLAAFAAHCDALVDECMRQTSDADGLKCLVCVPQSLSLLTAAVSLSQLQTHFLLPDAQVGQYRSLNGKQIAVVGAHIHTKAGFRDTRVVRILMTEEWPHPSLQISLVHINRPLEGGVAVPDEMGEMDAMTYRRYIAIMRAYPESESVFASLDYFVQQVQRLPPSHPAFGPESLLRVWQQSTALLLENGTLDLGPRTHQRSLQLDQAVESYLLEQVHAKILSRLEASCASDQAKLEAVWFALRFATPSTFKIRREFQCQHTEAIALLLAAYTQTTPLGMLLQLKRVLQSVQDAIHARLMRHKWPLGEFHLSTDDVLDQLIYILVRAGNTSSRLPFVAMLQYMEQYHFVPATVSAIGFTMANFQVALEWLLTTTMTTSNETAETALPELPEVRHAIATADDAPTVLHVTGRVDPICVEGAVYHVAVGHRCFATVSDSGAVATWGDAYGGRLGYPQAINHVEQPQCVVGVTKVLQVACGAFHMLSCDINGHVFAWGTNTVGQLGLPSSAMLMSITPRRVQGLQGAYISAVACGDAHSLAMSSQGAVFSWGCNRFFQLGRETTVANDAASRPSIVASTWSAENNAEANALSSRVTPPKLLDETAEPGAALRIAAGAYHSMVIARDGTLFAWGCGSDGRLGLGSEMDVSSPLRVVLPADAKPVDVGGGAAYTCVLLKSGHVLAAGLVCPDVPNVQHWLTPMPVPAAVRTMACGANHIVWTAGDGSVWGWGSNVHGQCDLLGNVTGATRLDEPRVLAAADETVILLQVAAGASHTVVVTQATTTTTG</sequence>
<dbReference type="InterPro" id="IPR000408">
    <property type="entry name" value="Reg_chr_condens"/>
</dbReference>
<feature type="domain" description="VPS9" evidence="4">
    <location>
        <begin position="234"/>
        <end position="383"/>
    </location>
</feature>
<accession>A0A067BNK2</accession>
<evidence type="ECO:0000313" key="6">
    <source>
        <dbReference type="Proteomes" id="UP000030745"/>
    </source>
</evidence>
<dbReference type="RefSeq" id="XP_012209472.1">
    <property type="nucleotide sequence ID" value="XM_012354082.1"/>
</dbReference>
<dbReference type="OMA" id="CGANHIV"/>
<proteinExistence type="predicted"/>
<name>A0A067BNK2_SAPPC</name>
<protein>
    <recommendedName>
        <fullName evidence="4">VPS9 domain-containing protein</fullName>
    </recommendedName>
</protein>
<dbReference type="SUPFAM" id="SSF109993">
    <property type="entry name" value="VPS9 domain"/>
    <property type="match status" value="1"/>
</dbReference>
<evidence type="ECO:0000256" key="1">
    <source>
        <dbReference type="ARBA" id="ARBA00022658"/>
    </source>
</evidence>
<feature type="repeat" description="RCC1" evidence="3">
    <location>
        <begin position="725"/>
        <end position="781"/>
    </location>
</feature>
<feature type="repeat" description="RCC1" evidence="3">
    <location>
        <begin position="547"/>
        <end position="627"/>
    </location>
</feature>
<dbReference type="Gene3D" id="1.20.1050.80">
    <property type="entry name" value="VPS9 domain"/>
    <property type="match status" value="1"/>
</dbReference>
<dbReference type="STRING" id="695850.A0A067BNK2"/>
<evidence type="ECO:0000259" key="4">
    <source>
        <dbReference type="PROSITE" id="PS51205"/>
    </source>
</evidence>
<organism evidence="5 6">
    <name type="scientific">Saprolegnia parasitica (strain CBS 223.65)</name>
    <dbReference type="NCBI Taxonomy" id="695850"/>
    <lineage>
        <taxon>Eukaryota</taxon>
        <taxon>Sar</taxon>
        <taxon>Stramenopiles</taxon>
        <taxon>Oomycota</taxon>
        <taxon>Saprolegniomycetes</taxon>
        <taxon>Saprolegniales</taxon>
        <taxon>Saprolegniaceae</taxon>
        <taxon>Saprolegnia</taxon>
    </lineage>
</organism>
<dbReference type="InterPro" id="IPR037191">
    <property type="entry name" value="VPS9_dom_sf"/>
</dbReference>
<dbReference type="SUPFAM" id="SSF50985">
    <property type="entry name" value="RCC1/BLIP-II"/>
    <property type="match status" value="1"/>
</dbReference>
<keyword evidence="1" id="KW-0344">Guanine-nucleotide releasing factor</keyword>
<evidence type="ECO:0000313" key="5">
    <source>
        <dbReference type="EMBL" id="KDO19813.1"/>
    </source>
</evidence>
<dbReference type="KEGG" id="spar:SPRG_14675"/>
<dbReference type="PRINTS" id="PR00633">
    <property type="entry name" value="RCCNDNSATION"/>
</dbReference>
<dbReference type="PROSITE" id="PS50012">
    <property type="entry name" value="RCC1_3"/>
    <property type="match status" value="5"/>
</dbReference>
<evidence type="ECO:0000256" key="2">
    <source>
        <dbReference type="ARBA" id="ARBA00022737"/>
    </source>
</evidence>
<dbReference type="PROSITE" id="PS00626">
    <property type="entry name" value="RCC1_2"/>
    <property type="match status" value="1"/>
</dbReference>
<reference evidence="5 6" key="1">
    <citation type="journal article" date="2013" name="PLoS Genet.">
        <title>Distinctive expansion of potential virulence genes in the genome of the oomycete fish pathogen Saprolegnia parasitica.</title>
        <authorList>
            <person name="Jiang R.H."/>
            <person name="de Bruijn I."/>
            <person name="Haas B.J."/>
            <person name="Belmonte R."/>
            <person name="Lobach L."/>
            <person name="Christie J."/>
            <person name="van den Ackerveken G."/>
            <person name="Bottin A."/>
            <person name="Bulone V."/>
            <person name="Diaz-Moreno S.M."/>
            <person name="Dumas B."/>
            <person name="Fan L."/>
            <person name="Gaulin E."/>
            <person name="Govers F."/>
            <person name="Grenville-Briggs L.J."/>
            <person name="Horner N.R."/>
            <person name="Levin J.Z."/>
            <person name="Mammella M."/>
            <person name="Meijer H.J."/>
            <person name="Morris P."/>
            <person name="Nusbaum C."/>
            <person name="Oome S."/>
            <person name="Phillips A.J."/>
            <person name="van Rooyen D."/>
            <person name="Rzeszutek E."/>
            <person name="Saraiva M."/>
            <person name="Secombes C.J."/>
            <person name="Seidl M.F."/>
            <person name="Snel B."/>
            <person name="Stassen J.H."/>
            <person name="Sykes S."/>
            <person name="Tripathy S."/>
            <person name="van den Berg H."/>
            <person name="Vega-Arreguin J.C."/>
            <person name="Wawra S."/>
            <person name="Young S.K."/>
            <person name="Zeng Q."/>
            <person name="Dieguez-Uribeondo J."/>
            <person name="Russ C."/>
            <person name="Tyler B.M."/>
            <person name="van West P."/>
        </authorList>
    </citation>
    <scope>NUCLEOTIDE SEQUENCE [LARGE SCALE GENOMIC DNA]</scope>
    <source>
        <strain evidence="5 6">CBS 223.65</strain>
    </source>
</reference>
<dbReference type="PANTHER" id="PTHR45982">
    <property type="entry name" value="REGULATOR OF CHROMOSOME CONDENSATION"/>
    <property type="match status" value="1"/>
</dbReference>
<dbReference type="GeneID" id="24136467"/>
<dbReference type="Gene3D" id="2.130.10.30">
    <property type="entry name" value="Regulator of chromosome condensation 1/beta-lactamase-inhibitor protein II"/>
    <property type="match status" value="2"/>
</dbReference>
<dbReference type="Proteomes" id="UP000030745">
    <property type="component" value="Unassembled WGS sequence"/>
</dbReference>
<dbReference type="AlphaFoldDB" id="A0A067BNK2"/>
<evidence type="ECO:0000256" key="3">
    <source>
        <dbReference type="PROSITE-ProRule" id="PRU00235"/>
    </source>
</evidence>
<dbReference type="InterPro" id="IPR058923">
    <property type="entry name" value="RCC1-like_dom"/>
</dbReference>
<dbReference type="PANTHER" id="PTHR45982:SF1">
    <property type="entry name" value="REGULATOR OF CHROMOSOME CONDENSATION"/>
    <property type="match status" value="1"/>
</dbReference>
<dbReference type="PROSITE" id="PS51205">
    <property type="entry name" value="VPS9"/>
    <property type="match status" value="1"/>
</dbReference>
<dbReference type="InterPro" id="IPR003123">
    <property type="entry name" value="VPS9"/>
</dbReference>
<dbReference type="OrthoDB" id="5981550at2759"/>
<feature type="repeat" description="RCC1" evidence="3">
    <location>
        <begin position="442"/>
        <end position="492"/>
    </location>
</feature>
<dbReference type="EMBL" id="KK583333">
    <property type="protein sequence ID" value="KDO19813.1"/>
    <property type="molecule type" value="Genomic_DNA"/>
</dbReference>
<dbReference type="InterPro" id="IPR051553">
    <property type="entry name" value="Ran_GTPase-activating"/>
</dbReference>